<evidence type="ECO:0000256" key="6">
    <source>
        <dbReference type="ARBA" id="ARBA00022989"/>
    </source>
</evidence>
<reference evidence="13 14" key="1">
    <citation type="journal article" date="2012" name="J. Bacteriol.">
        <title>Complete genome sequence of Klebsiella oxytoca KCTC 1686, used in production of 2,3-butanediol.</title>
        <authorList>
            <person name="Shin S.H."/>
            <person name="Kim S."/>
            <person name="Kim J.Y."/>
            <person name="Lee S."/>
            <person name="Um Y."/>
            <person name="Oh M.K."/>
            <person name="Kim Y.R."/>
            <person name="Lee J."/>
            <person name="Yang K.S."/>
        </authorList>
    </citation>
    <scope>NUCLEOTIDE SEQUENCE [LARGE SCALE GENOMIC DNA]</scope>
    <source>
        <strain evidence="14">ATCC 8724 / DSM 4798 / JCM 20051 / NBRC 3318 / NRRL B-199 / KCTC 1686</strain>
    </source>
</reference>
<dbReference type="InterPro" id="IPR003439">
    <property type="entry name" value="ABC_transporter-like_ATP-bd"/>
</dbReference>
<keyword evidence="5" id="KW-0813">Transport</keyword>
<dbReference type="GO" id="GO:0043213">
    <property type="term" value="P:bacteriocin transport"/>
    <property type="evidence" value="ECO:0007669"/>
    <property type="project" value="UniProtKB-KW"/>
</dbReference>
<feature type="domain" description="Peptidase C39" evidence="12">
    <location>
        <begin position="11"/>
        <end position="130"/>
    </location>
</feature>
<dbReference type="PROSITE" id="PS00211">
    <property type="entry name" value="ABC_TRANSPORTER_1"/>
    <property type="match status" value="1"/>
</dbReference>
<proteinExistence type="predicted"/>
<dbReference type="PROSITE" id="PS50893">
    <property type="entry name" value="ABC_TRANSPORTER_2"/>
    <property type="match status" value="1"/>
</dbReference>
<gene>
    <name evidence="13" type="ordered locus">KOX_00925</name>
</gene>
<dbReference type="AlphaFoldDB" id="A0A0H3GXP7"/>
<keyword evidence="8" id="KW-0080">Bacteriocin transport</keyword>
<dbReference type="InterPro" id="IPR003593">
    <property type="entry name" value="AAA+_ATPase"/>
</dbReference>
<evidence type="ECO:0000313" key="13">
    <source>
        <dbReference type="EMBL" id="AEX01930.1"/>
    </source>
</evidence>
<dbReference type="Pfam" id="PF00664">
    <property type="entry name" value="ABC_membrane"/>
    <property type="match status" value="1"/>
</dbReference>
<dbReference type="Gene3D" id="1.20.1560.10">
    <property type="entry name" value="ABC transporter type 1, transmembrane domain"/>
    <property type="match status" value="1"/>
</dbReference>
<comment type="subcellular location">
    <subcellularLocation>
        <location evidence="1">Cell membrane</location>
        <topology evidence="1">Multi-pass membrane protein</topology>
    </subcellularLocation>
</comment>
<evidence type="ECO:0000313" key="14">
    <source>
        <dbReference type="Proteomes" id="UP000007843"/>
    </source>
</evidence>
<feature type="transmembrane region" description="Helical" evidence="9">
    <location>
        <begin position="389"/>
        <end position="410"/>
    </location>
</feature>
<accession>A0A0H3GXP7</accession>
<dbReference type="InterPro" id="IPR011527">
    <property type="entry name" value="ABC1_TM_dom"/>
</dbReference>
<evidence type="ECO:0000256" key="4">
    <source>
        <dbReference type="ARBA" id="ARBA00022840"/>
    </source>
</evidence>
<dbReference type="HOGENOM" id="CLU_000604_95_3_6"/>
<dbReference type="PANTHER" id="PTHR24221:SF654">
    <property type="entry name" value="ATP-BINDING CASSETTE SUB-FAMILY B MEMBER 6"/>
    <property type="match status" value="1"/>
</dbReference>
<dbReference type="EMBL" id="CP003218">
    <property type="protein sequence ID" value="AEX01930.1"/>
    <property type="molecule type" value="Genomic_DNA"/>
</dbReference>
<organism evidence="13 14">
    <name type="scientific">Klebsiella michiganensis (strain ATCC 8724 / DSM 4798 / JCM 20051 / NBRC 3318 / NRRL B-199 / KCTC 1686 / BUCSAV 143 / CCM 1901)</name>
    <dbReference type="NCBI Taxonomy" id="1006551"/>
    <lineage>
        <taxon>Bacteria</taxon>
        <taxon>Pseudomonadati</taxon>
        <taxon>Pseudomonadota</taxon>
        <taxon>Gammaproteobacteria</taxon>
        <taxon>Enterobacterales</taxon>
        <taxon>Enterobacteriaceae</taxon>
        <taxon>Klebsiella/Raoultella group</taxon>
        <taxon>Klebsiella</taxon>
    </lineage>
</organism>
<feature type="transmembrane region" description="Helical" evidence="9">
    <location>
        <begin position="282"/>
        <end position="299"/>
    </location>
</feature>
<dbReference type="CDD" id="cd07346">
    <property type="entry name" value="ABC_6TM_exporters"/>
    <property type="match status" value="1"/>
</dbReference>
<dbReference type="PROSITE" id="PS50990">
    <property type="entry name" value="PEPTIDASE_C39"/>
    <property type="match status" value="1"/>
</dbReference>
<dbReference type="GO" id="GO:0005524">
    <property type="term" value="F:ATP binding"/>
    <property type="evidence" value="ECO:0007669"/>
    <property type="project" value="UniProtKB-KW"/>
</dbReference>
<keyword evidence="2 9" id="KW-0812">Transmembrane</keyword>
<feature type="transmembrane region" description="Helical" evidence="9">
    <location>
        <begin position="305"/>
        <end position="323"/>
    </location>
</feature>
<dbReference type="GO" id="GO:0016887">
    <property type="term" value="F:ATP hydrolysis activity"/>
    <property type="evidence" value="ECO:0007669"/>
    <property type="project" value="InterPro"/>
</dbReference>
<dbReference type="GO" id="GO:0140359">
    <property type="term" value="F:ABC-type transporter activity"/>
    <property type="evidence" value="ECO:0007669"/>
    <property type="project" value="InterPro"/>
</dbReference>
<dbReference type="GO" id="GO:0006508">
    <property type="term" value="P:proteolysis"/>
    <property type="evidence" value="ECO:0007669"/>
    <property type="project" value="InterPro"/>
</dbReference>
<evidence type="ECO:0000256" key="2">
    <source>
        <dbReference type="ARBA" id="ARBA00022692"/>
    </source>
</evidence>
<feature type="domain" description="ABC transporter" evidence="10">
    <location>
        <begin position="479"/>
        <end position="703"/>
    </location>
</feature>
<dbReference type="InterPro" id="IPR017871">
    <property type="entry name" value="ABC_transporter-like_CS"/>
</dbReference>
<name>A0A0H3GXP7_KLEM8</name>
<dbReference type="RefSeq" id="WP_014226570.1">
    <property type="nucleotide sequence ID" value="NC_016612.1"/>
</dbReference>
<dbReference type="InterPro" id="IPR005074">
    <property type="entry name" value="Peptidase_C39"/>
</dbReference>
<keyword evidence="5" id="KW-0653">Protein transport</keyword>
<dbReference type="Pfam" id="PF03412">
    <property type="entry name" value="Peptidase_C39"/>
    <property type="match status" value="1"/>
</dbReference>
<dbReference type="SMART" id="SM00382">
    <property type="entry name" value="AAA"/>
    <property type="match status" value="1"/>
</dbReference>
<dbReference type="PANTHER" id="PTHR24221">
    <property type="entry name" value="ATP-BINDING CASSETTE SUB-FAMILY B"/>
    <property type="match status" value="1"/>
</dbReference>
<dbReference type="Gene3D" id="3.90.70.10">
    <property type="entry name" value="Cysteine proteinases"/>
    <property type="match status" value="1"/>
</dbReference>
<dbReference type="GO" id="GO:0015031">
    <property type="term" value="P:protein transport"/>
    <property type="evidence" value="ECO:0007669"/>
    <property type="project" value="UniProtKB-KW"/>
</dbReference>
<dbReference type="GO" id="GO:0005886">
    <property type="term" value="C:plasma membrane"/>
    <property type="evidence" value="ECO:0007669"/>
    <property type="project" value="UniProtKB-SubCell"/>
</dbReference>
<evidence type="ECO:0000259" key="12">
    <source>
        <dbReference type="PROSITE" id="PS50990"/>
    </source>
</evidence>
<evidence type="ECO:0000259" key="11">
    <source>
        <dbReference type="PROSITE" id="PS50929"/>
    </source>
</evidence>
<evidence type="ECO:0000256" key="7">
    <source>
        <dbReference type="ARBA" id="ARBA00023136"/>
    </source>
</evidence>
<keyword evidence="6 9" id="KW-1133">Transmembrane helix</keyword>
<dbReference type="PROSITE" id="PS50929">
    <property type="entry name" value="ABC_TM1F"/>
    <property type="match status" value="1"/>
</dbReference>
<feature type="transmembrane region" description="Helical" evidence="9">
    <location>
        <begin position="165"/>
        <end position="185"/>
    </location>
</feature>
<dbReference type="InterPro" id="IPR027417">
    <property type="entry name" value="P-loop_NTPase"/>
</dbReference>
<dbReference type="GO" id="GO:0008233">
    <property type="term" value="F:peptidase activity"/>
    <property type="evidence" value="ECO:0007669"/>
    <property type="project" value="InterPro"/>
</dbReference>
<keyword evidence="7 9" id="KW-0472">Membrane</keyword>
<evidence type="ECO:0000256" key="3">
    <source>
        <dbReference type="ARBA" id="ARBA00022741"/>
    </source>
</evidence>
<evidence type="ECO:0000256" key="9">
    <source>
        <dbReference type="SAM" id="Phobius"/>
    </source>
</evidence>
<dbReference type="PATRIC" id="fig|1006551.4.peg.183"/>
<dbReference type="Gene3D" id="3.40.50.300">
    <property type="entry name" value="P-loop containing nucleotide triphosphate hydrolases"/>
    <property type="match status" value="1"/>
</dbReference>
<dbReference type="Pfam" id="PF00005">
    <property type="entry name" value="ABC_tran"/>
    <property type="match status" value="1"/>
</dbReference>
<evidence type="ECO:0000256" key="5">
    <source>
        <dbReference type="ARBA" id="ARBA00022927"/>
    </source>
</evidence>
<sequence length="703" mass="78720">MKKIIPDMVFQEETNECGLSCIAMLAQTQNIPCSLPALREIFPASDHGTSLSDLSVILQQLGIATAPVLFDHAELHALPFPSILHYGASHYVLLAWRKGDYVCVMNPAIGQQWLPFSALKKEISGYALILEESPGAIAGPDPVIAGAQQEMPRTMSLKETAAVPGIYKLMLLTFLVSLTLFLMPTMVSRAINQAFSDVQNTQFPYLWFILAFVVSTLLALGVRVISERFIRRFVLLKSDIGFSRLLNNPLRFFEKRAPGDVFSRFIAWQGGMLQKIELDNGLRSDWIICVIAIGIMFWISPVLALISAVGIVAMGLISVWAIFRDRWYTQQLQLKSATLNDFFMETLQGVLTIKTAGLETQRKAQFARLSHDLFTCLQRQKVYQQVKEGLYQLTGSLEMVVFMLVVLPLVHAKLISLGDFFAYSFLRQIFTSYVTRIFYAVIRKSQLHVIDTRAQGLFTRHEPAAPQFAPLSGEAVPRLTFEQVSFHYNPQRPVLNAVDLILEPGDRLAIVGDSGAGKSTLLRLMAGLFSAQHGRILLNNDEVSAQQLASQVWLQSQEDILFNASVLQNITLFDPWYSDSDRGRVEALVEKMALGPVVQALPGGMEALIRESHSALSLGQRQRLMLARALYSTRPILLFDEPTANLDDETAETAILALCQYCREQGKTLIVVTHSEQILHHFTRVYRLKEGKLRDITQGEVEQ</sequence>
<feature type="domain" description="ABC transmembrane type-1" evidence="11">
    <location>
        <begin position="169"/>
        <end position="446"/>
    </location>
</feature>
<protein>
    <submittedName>
        <fullName evidence="13">ABC transporter ATP-binding/permease protein</fullName>
    </submittedName>
</protein>
<dbReference type="SUPFAM" id="SSF52540">
    <property type="entry name" value="P-loop containing nucleoside triphosphate hydrolases"/>
    <property type="match status" value="1"/>
</dbReference>
<feature type="transmembrane region" description="Helical" evidence="9">
    <location>
        <begin position="205"/>
        <end position="225"/>
    </location>
</feature>
<evidence type="ECO:0000259" key="10">
    <source>
        <dbReference type="PROSITE" id="PS50893"/>
    </source>
</evidence>
<dbReference type="InterPro" id="IPR039421">
    <property type="entry name" value="Type_1_exporter"/>
</dbReference>
<evidence type="ECO:0000256" key="1">
    <source>
        <dbReference type="ARBA" id="ARBA00004651"/>
    </source>
</evidence>
<dbReference type="InterPro" id="IPR036640">
    <property type="entry name" value="ABC1_TM_sf"/>
</dbReference>
<dbReference type="SUPFAM" id="SSF90123">
    <property type="entry name" value="ABC transporter transmembrane region"/>
    <property type="match status" value="1"/>
</dbReference>
<keyword evidence="3" id="KW-0547">Nucleotide-binding</keyword>
<evidence type="ECO:0000256" key="8">
    <source>
        <dbReference type="ARBA" id="ARBA00043264"/>
    </source>
</evidence>
<dbReference type="KEGG" id="kox:KOX_00925"/>
<dbReference type="Proteomes" id="UP000007843">
    <property type="component" value="Chromosome"/>
</dbReference>
<dbReference type="GO" id="GO:0034040">
    <property type="term" value="F:ATPase-coupled lipid transmembrane transporter activity"/>
    <property type="evidence" value="ECO:0007669"/>
    <property type="project" value="TreeGrafter"/>
</dbReference>
<keyword evidence="4 13" id="KW-0067">ATP-binding</keyword>